<evidence type="ECO:0000313" key="3">
    <source>
        <dbReference type="Proteomes" id="UP000838748"/>
    </source>
</evidence>
<evidence type="ECO:0000256" key="1">
    <source>
        <dbReference type="SAM" id="SignalP"/>
    </source>
</evidence>
<gene>
    <name evidence="2" type="ORF">VMF7928_02204</name>
</gene>
<comment type="caution">
    <text evidence="2">The sequence shown here is derived from an EMBL/GenBank/DDBJ whole genome shotgun (WGS) entry which is preliminary data.</text>
</comment>
<dbReference type="PANTHER" id="PTHR13593">
    <property type="match status" value="1"/>
</dbReference>
<protein>
    <recommendedName>
        <fullName evidence="4">Phosphatidylinositol diacylglycerol-lyase</fullName>
    </recommendedName>
</protein>
<proteinExistence type="predicted"/>
<keyword evidence="1" id="KW-0732">Signal</keyword>
<dbReference type="Gene3D" id="3.20.20.190">
    <property type="entry name" value="Phosphatidylinositol (PI) phosphodiesterase"/>
    <property type="match status" value="1"/>
</dbReference>
<keyword evidence="3" id="KW-1185">Reference proteome</keyword>
<evidence type="ECO:0008006" key="4">
    <source>
        <dbReference type="Google" id="ProtNLM"/>
    </source>
</evidence>
<accession>A0ABM9A4C4</accession>
<dbReference type="PANTHER" id="PTHR13593:SF113">
    <property type="entry name" value="SI:DKEY-266F7.9"/>
    <property type="match status" value="1"/>
</dbReference>
<dbReference type="InterPro" id="IPR051057">
    <property type="entry name" value="PI-PLC_domain"/>
</dbReference>
<sequence>MKKSNNRSLLFLSSLFVCGHSLAFEYHDNQVKFLPNTPYILPTVASNPQTGKASPLNDAYYYLTGVKVSNNQDPSHLVKVGSTKMSGAYKDGRYFTFTLGRHGTDDVANWFKQQLGNDRGKTTFNDLPKKLNFAFKGDLTLYFNKGDTNHGLSQYKYSVKDVVIAQGHTGTSNNWWAAAQRGRYIGDHRIQVWGKRTSLDPNNPGSSENAAIVFRRGGEIWDPLSQILNPSDVSTIEYQVPNSVQCIYNGTPNVMRLTKYHDGLLKEEDEAIDQVISPFASKCFRTEISADVTFTLANDGDVEHTVHMTANTNIKSEPNYDGSYNDRRYMTELGALGALRVSTYSANQTSIYKIEQKSVSEPVKTADWMADFADSDKIENVMLPASHDAGMSTGNISHCAVTASPQVTQTQTKDILGQLESGARYFDIRPTYTDSVFGGAAGYFTYHGGNQMSCNGQPIVHIPSENRLGLLNQALQFVSEHPTETLILKFSHVRGVAAASKETVSKAVASLVRSVFSGTNQAHLYMANRTSDISGLTFGEVRGKVIVVLDTTEDEQKFSSLVNPTSGLWGYNDISYSGSNDVPSGQTGQGYPFLKVFDHYSNANVFQNMFSDQKNKLNGYQGKDYNWFLLSWTLTQSAEDALNTYPTILGMAVRAHAWLPEKLPLLEKSNLVYLDNINPDIVTPVIYNSTAVTIKNLQSEKMYVSGETNRDIRLSKYQHVSLGSLNNKGNHIVISELQGPICTITINTSANNLIEMNNFRSDIKCNKVRDNLVEVVSD</sequence>
<feature type="chain" id="PRO_5046571135" description="Phosphatidylinositol diacylglycerol-lyase" evidence="1">
    <location>
        <begin position="24"/>
        <end position="778"/>
    </location>
</feature>
<dbReference type="Proteomes" id="UP000838748">
    <property type="component" value="Unassembled WGS sequence"/>
</dbReference>
<name>A0ABM9A4C4_9VIBR</name>
<reference evidence="2" key="1">
    <citation type="submission" date="2021-11" db="EMBL/GenBank/DDBJ databases">
        <authorList>
            <person name="Rodrigo-Torres L."/>
            <person name="Arahal R. D."/>
            <person name="Lucena T."/>
        </authorList>
    </citation>
    <scope>NUCLEOTIDE SEQUENCE</scope>
    <source>
        <strain evidence="2">CECT 7928</strain>
    </source>
</reference>
<organism evidence="2 3">
    <name type="scientific">Vibrio marisflavi CECT 7928</name>
    <dbReference type="NCBI Taxonomy" id="634439"/>
    <lineage>
        <taxon>Bacteria</taxon>
        <taxon>Pseudomonadati</taxon>
        <taxon>Pseudomonadota</taxon>
        <taxon>Gammaproteobacteria</taxon>
        <taxon>Vibrionales</taxon>
        <taxon>Vibrionaceae</taxon>
        <taxon>Vibrio</taxon>
    </lineage>
</organism>
<dbReference type="RefSeq" id="WP_237361509.1">
    <property type="nucleotide sequence ID" value="NZ_CAKLDM010000002.1"/>
</dbReference>
<dbReference type="EMBL" id="CAKLDM010000002">
    <property type="protein sequence ID" value="CAH0539508.1"/>
    <property type="molecule type" value="Genomic_DNA"/>
</dbReference>
<feature type="signal peptide" evidence="1">
    <location>
        <begin position="1"/>
        <end position="23"/>
    </location>
</feature>
<dbReference type="SUPFAM" id="SSF51695">
    <property type="entry name" value="PLC-like phosphodiesterases"/>
    <property type="match status" value="1"/>
</dbReference>
<evidence type="ECO:0000313" key="2">
    <source>
        <dbReference type="EMBL" id="CAH0539508.1"/>
    </source>
</evidence>
<dbReference type="InterPro" id="IPR017946">
    <property type="entry name" value="PLC-like_Pdiesterase_TIM-brl"/>
</dbReference>